<reference evidence="2" key="2">
    <citation type="submission" date="2025-08" db="UniProtKB">
        <authorList>
            <consortium name="Ensembl"/>
        </authorList>
    </citation>
    <scope>IDENTIFICATION</scope>
</reference>
<dbReference type="InParanoid" id="H2YED0"/>
<evidence type="ECO:0000256" key="1">
    <source>
        <dbReference type="SAM" id="MobiDB-lite"/>
    </source>
</evidence>
<name>H2YED0_CIOSA</name>
<dbReference type="Ensembl" id="ENSCSAVT00000003734.1">
    <property type="protein sequence ID" value="ENSCSAVP00000003678.1"/>
    <property type="gene ID" value="ENSCSAVG00000002184.1"/>
</dbReference>
<keyword evidence="3" id="KW-1185">Reference proteome</keyword>
<accession>H2YED0</accession>
<evidence type="ECO:0000313" key="2">
    <source>
        <dbReference type="Ensembl" id="ENSCSAVP00000003678.1"/>
    </source>
</evidence>
<dbReference type="HOGENOM" id="CLU_1531998_0_0_1"/>
<feature type="region of interest" description="Disordered" evidence="1">
    <location>
        <begin position="50"/>
        <end position="94"/>
    </location>
</feature>
<proteinExistence type="predicted"/>
<sequence length="175" mass="19297">MLDSHNSESDIPELECEYELLESDWTENLPSGELYLKAYKKYLPNTADFKGLTEEPSTYPDVVSPTVNSWSHHHEESLSGSEDTSVPSNAPKTSYDITTTSSNIATETNAMDFLTMANKLGNILQNNVKGLPDVVKGTLAVGGRFNTSYKYDADEMRSAIEALLTTKSMSNRSLS</sequence>
<reference evidence="3" key="1">
    <citation type="submission" date="2003-08" db="EMBL/GenBank/DDBJ databases">
        <authorList>
            <person name="Birren B."/>
            <person name="Nusbaum C."/>
            <person name="Abebe A."/>
            <person name="Abouelleil A."/>
            <person name="Adekoya E."/>
            <person name="Ait-zahra M."/>
            <person name="Allen N."/>
            <person name="Allen T."/>
            <person name="An P."/>
            <person name="Anderson M."/>
            <person name="Anderson S."/>
            <person name="Arachchi H."/>
            <person name="Armbruster J."/>
            <person name="Bachantsang P."/>
            <person name="Baldwin J."/>
            <person name="Barry A."/>
            <person name="Bayul T."/>
            <person name="Blitshsteyn B."/>
            <person name="Bloom T."/>
            <person name="Blye J."/>
            <person name="Boguslavskiy L."/>
            <person name="Borowsky M."/>
            <person name="Boukhgalter B."/>
            <person name="Brunache A."/>
            <person name="Butler J."/>
            <person name="Calixte N."/>
            <person name="Calvo S."/>
            <person name="Camarata J."/>
            <person name="Campo K."/>
            <person name="Chang J."/>
            <person name="Cheshatsang Y."/>
            <person name="Citroen M."/>
            <person name="Collymore A."/>
            <person name="Considine T."/>
            <person name="Cook A."/>
            <person name="Cooke P."/>
            <person name="Corum B."/>
            <person name="Cuomo C."/>
            <person name="David R."/>
            <person name="Dawoe T."/>
            <person name="Degray S."/>
            <person name="Dodge S."/>
            <person name="Dooley K."/>
            <person name="Dorje P."/>
            <person name="Dorjee K."/>
            <person name="Dorris L."/>
            <person name="Duffey N."/>
            <person name="Dupes A."/>
            <person name="Elkins T."/>
            <person name="Engels R."/>
            <person name="Erickson J."/>
            <person name="Farina A."/>
            <person name="Faro S."/>
            <person name="Ferreira P."/>
            <person name="Fischer H."/>
            <person name="Fitzgerald M."/>
            <person name="Foley K."/>
            <person name="Gage D."/>
            <person name="Galagan J."/>
            <person name="Gearin G."/>
            <person name="Gnerre S."/>
            <person name="Gnirke A."/>
            <person name="Goyette A."/>
            <person name="Graham J."/>
            <person name="Grandbois E."/>
            <person name="Gyaltsen K."/>
            <person name="Hafez N."/>
            <person name="Hagopian D."/>
            <person name="Hagos B."/>
            <person name="Hall J."/>
            <person name="Hatcher B."/>
            <person name="Heller A."/>
            <person name="Higgins H."/>
            <person name="Honan T."/>
            <person name="Horn A."/>
            <person name="Houde N."/>
            <person name="Hughes L."/>
            <person name="Hulme W."/>
            <person name="Husby E."/>
            <person name="Iliev I."/>
            <person name="Jaffe D."/>
            <person name="Jones C."/>
            <person name="Kamal M."/>
            <person name="Kamat A."/>
            <person name="Kamvysselis M."/>
            <person name="Karlsson E."/>
            <person name="Kells C."/>
            <person name="Kieu A."/>
            <person name="Kisner P."/>
            <person name="Kodira C."/>
            <person name="Kulbokas E."/>
            <person name="Labutti K."/>
            <person name="Lama D."/>
            <person name="Landers T."/>
            <person name="Leger J."/>
            <person name="Levine S."/>
            <person name="Lewis D."/>
            <person name="Lewis T."/>
            <person name="Lindblad-toh K."/>
            <person name="Liu X."/>
            <person name="Lokyitsang T."/>
            <person name="Lokyitsang Y."/>
            <person name="Lucien O."/>
            <person name="Lui A."/>
            <person name="Ma L.J."/>
            <person name="Mabbitt R."/>
            <person name="Macdonald J."/>
            <person name="Maclean C."/>
            <person name="Major J."/>
            <person name="Manning J."/>
            <person name="Marabella R."/>
            <person name="Maru K."/>
            <person name="Matthews C."/>
            <person name="Mauceli E."/>
            <person name="Mccarthy M."/>
            <person name="Mcdonough S."/>
            <person name="Mcghee T."/>
            <person name="Meldrim J."/>
            <person name="Meneus L."/>
            <person name="Mesirov J."/>
            <person name="Mihalev A."/>
            <person name="Mihova T."/>
            <person name="Mikkelsen T."/>
            <person name="Mlenga V."/>
            <person name="Moru K."/>
            <person name="Mozes J."/>
            <person name="Mulrain L."/>
            <person name="Munson G."/>
            <person name="Naylor J."/>
            <person name="Newes C."/>
            <person name="Nguyen C."/>
            <person name="Nguyen N."/>
            <person name="Nguyen T."/>
            <person name="Nicol R."/>
            <person name="Nielsen C."/>
            <person name="Nizzari M."/>
            <person name="Norbu C."/>
            <person name="Norbu N."/>
            <person name="O'donnell P."/>
            <person name="Okoawo O."/>
            <person name="O'leary S."/>
            <person name="Omotosho B."/>
            <person name="O'neill K."/>
            <person name="Osman S."/>
            <person name="Parker S."/>
            <person name="Perrin D."/>
            <person name="Phunkhang P."/>
            <person name="Piqani B."/>
            <person name="Purcell S."/>
            <person name="Rachupka T."/>
            <person name="Ramasamy U."/>
            <person name="Rameau R."/>
            <person name="Ray V."/>
            <person name="Raymond C."/>
            <person name="Retta R."/>
            <person name="Richardson S."/>
            <person name="Rise C."/>
            <person name="Rodriguez J."/>
            <person name="Rogers J."/>
            <person name="Rogov P."/>
            <person name="Rutman M."/>
            <person name="Schupbach R."/>
            <person name="Seaman C."/>
            <person name="Settipalli S."/>
            <person name="Sharpe T."/>
            <person name="Sheridan J."/>
            <person name="Sherpa N."/>
            <person name="Shi J."/>
            <person name="Smirnov S."/>
            <person name="Smith C."/>
            <person name="Sougnez C."/>
            <person name="Spencer B."/>
            <person name="Stalker J."/>
            <person name="Stange-thomann N."/>
            <person name="Stavropoulos S."/>
            <person name="Stetson K."/>
            <person name="Stone C."/>
            <person name="Stone S."/>
            <person name="Stubbs M."/>
            <person name="Talamas J."/>
            <person name="Tchuinga P."/>
            <person name="Tenzing P."/>
            <person name="Tesfaye S."/>
            <person name="Theodore J."/>
            <person name="Thoulutsang Y."/>
            <person name="Topham K."/>
            <person name="Towey S."/>
            <person name="Tsamla T."/>
            <person name="Tsomo N."/>
            <person name="Vallee D."/>
            <person name="Vassiliev H."/>
            <person name="Venkataraman V."/>
            <person name="Vinson J."/>
            <person name="Vo A."/>
            <person name="Wade C."/>
            <person name="Wang S."/>
            <person name="Wangchuk T."/>
            <person name="Wangdi T."/>
            <person name="Whittaker C."/>
            <person name="Wilkinson J."/>
            <person name="Wu Y."/>
            <person name="Wyman D."/>
            <person name="Yadav S."/>
            <person name="Yang S."/>
            <person name="Yang X."/>
            <person name="Yeager S."/>
            <person name="Yee E."/>
            <person name="Young G."/>
            <person name="Zainoun J."/>
            <person name="Zembeck L."/>
            <person name="Zimmer A."/>
            <person name="Zody M."/>
            <person name="Lander E."/>
        </authorList>
    </citation>
    <scope>NUCLEOTIDE SEQUENCE [LARGE SCALE GENOMIC DNA]</scope>
</reference>
<dbReference type="GeneTree" id="ENSGT00530000068208"/>
<dbReference type="Proteomes" id="UP000007875">
    <property type="component" value="Unassembled WGS sequence"/>
</dbReference>
<reference evidence="2" key="3">
    <citation type="submission" date="2025-09" db="UniProtKB">
        <authorList>
            <consortium name="Ensembl"/>
        </authorList>
    </citation>
    <scope>IDENTIFICATION</scope>
</reference>
<evidence type="ECO:0000313" key="3">
    <source>
        <dbReference type="Proteomes" id="UP000007875"/>
    </source>
</evidence>
<dbReference type="AlphaFoldDB" id="H2YED0"/>
<protein>
    <submittedName>
        <fullName evidence="2">Uncharacterized protein</fullName>
    </submittedName>
</protein>
<feature type="compositionally biased region" description="Polar residues" evidence="1">
    <location>
        <begin position="83"/>
        <end position="94"/>
    </location>
</feature>
<organism evidence="2 3">
    <name type="scientific">Ciona savignyi</name>
    <name type="common">Pacific transparent sea squirt</name>
    <dbReference type="NCBI Taxonomy" id="51511"/>
    <lineage>
        <taxon>Eukaryota</taxon>
        <taxon>Metazoa</taxon>
        <taxon>Chordata</taxon>
        <taxon>Tunicata</taxon>
        <taxon>Ascidiacea</taxon>
        <taxon>Phlebobranchia</taxon>
        <taxon>Cionidae</taxon>
        <taxon>Ciona</taxon>
    </lineage>
</organism>